<dbReference type="InterPro" id="IPR036097">
    <property type="entry name" value="HisK_dim/P_sf"/>
</dbReference>
<accession>A0A432X8N0</accession>
<keyword evidence="9" id="KW-0067">ATP-binding</keyword>
<dbReference type="InterPro" id="IPR003594">
    <property type="entry name" value="HATPase_dom"/>
</dbReference>
<dbReference type="GO" id="GO:0005886">
    <property type="term" value="C:plasma membrane"/>
    <property type="evidence" value="ECO:0007669"/>
    <property type="project" value="UniProtKB-SubCell"/>
</dbReference>
<dbReference type="EC" id="2.7.13.3" evidence="3"/>
<reference evidence="12 13" key="1">
    <citation type="journal article" date="2011" name="Front. Microbiol.">
        <title>Genomic signatures of strain selection and enhancement in Bacillus atrophaeus var. globigii, a historical biowarfare simulant.</title>
        <authorList>
            <person name="Gibbons H.S."/>
            <person name="Broomall S.M."/>
            <person name="McNew L.A."/>
            <person name="Daligault H."/>
            <person name="Chapman C."/>
            <person name="Bruce D."/>
            <person name="Karavis M."/>
            <person name="Krepps M."/>
            <person name="McGregor P.A."/>
            <person name="Hong C."/>
            <person name="Park K.H."/>
            <person name="Akmal A."/>
            <person name="Feldman A."/>
            <person name="Lin J.S."/>
            <person name="Chang W.E."/>
            <person name="Higgs B.W."/>
            <person name="Demirev P."/>
            <person name="Lindquist J."/>
            <person name="Liem A."/>
            <person name="Fochler E."/>
            <person name="Read T.D."/>
            <person name="Tapia R."/>
            <person name="Johnson S."/>
            <person name="Bishop-Lilly K.A."/>
            <person name="Detter C."/>
            <person name="Han C."/>
            <person name="Sozhamannan S."/>
            <person name="Rosenzweig C.N."/>
            <person name="Skowronski E.W."/>
        </authorList>
    </citation>
    <scope>NUCLEOTIDE SEQUENCE [LARGE SCALE GENOMIC DNA]</scope>
    <source>
        <strain evidence="12 13">AIT1</strain>
    </source>
</reference>
<dbReference type="RefSeq" id="WP_126756143.1">
    <property type="nucleotide sequence ID" value="NZ_PIPQ01000001.1"/>
</dbReference>
<dbReference type="SUPFAM" id="SSF47384">
    <property type="entry name" value="Homodimeric domain of signal transducing histidine kinase"/>
    <property type="match status" value="1"/>
</dbReference>
<feature type="transmembrane region" description="Helical" evidence="10">
    <location>
        <begin position="128"/>
        <end position="150"/>
    </location>
</feature>
<evidence type="ECO:0000256" key="7">
    <source>
        <dbReference type="ARBA" id="ARBA00022741"/>
    </source>
</evidence>
<sequence length="407" mass="46374">MRRLFVHFYIFIILAVIGLGWSLEHILREEEPSMPVWMPPFASLLSAQVPHMSHPNQLAEQLNETVIAMPLSAVAWPEPELQRLATGEAIALFNSRQQIYFYLLAQHQPEAELWRIGPIGQPVDKPTYWYHLLAFALLILLATLWVWPLARDLLKIERHLGKLPQQTQQPLRLPKRSMVSSLADSMNAMRKQIQHLLGLQRELTRAVSHDLRTPLTRMKFTLALLTEKKHQDALSADVIEMEQMVETLLDYAKLEGQEKLLQRSKVNMNELCVNLVDKLNSMPGPQVQLHMSGYISCLCDGHYIERALQNLIQNARVFANEKVDVWVIKKKNHVIMHVDDDGPGIAEDDHAYILQPFVRLDPSREKAHGGQGLGLTIVARIAEWHQADLSIHTSPLGGARFTFTLPA</sequence>
<dbReference type="InterPro" id="IPR003661">
    <property type="entry name" value="HisK_dim/P_dom"/>
</dbReference>
<comment type="catalytic activity">
    <reaction evidence="1">
        <text>ATP + protein L-histidine = ADP + protein N-phospho-L-histidine.</text>
        <dbReference type="EC" id="2.7.13.3"/>
    </reaction>
</comment>
<evidence type="ECO:0000256" key="9">
    <source>
        <dbReference type="ARBA" id="ARBA00022840"/>
    </source>
</evidence>
<dbReference type="Gene3D" id="3.30.565.10">
    <property type="entry name" value="Histidine kinase-like ATPase, C-terminal domain"/>
    <property type="match status" value="1"/>
</dbReference>
<dbReference type="Pfam" id="PF02518">
    <property type="entry name" value="HATPase_c"/>
    <property type="match status" value="1"/>
</dbReference>
<evidence type="ECO:0000256" key="2">
    <source>
        <dbReference type="ARBA" id="ARBA00004651"/>
    </source>
</evidence>
<evidence type="ECO:0000313" key="13">
    <source>
        <dbReference type="Proteomes" id="UP000286976"/>
    </source>
</evidence>
<dbReference type="EMBL" id="PIPQ01000001">
    <property type="protein sequence ID" value="RUO43752.1"/>
    <property type="molecule type" value="Genomic_DNA"/>
</dbReference>
<keyword evidence="13" id="KW-1185">Reference proteome</keyword>
<dbReference type="SUPFAM" id="SSF55874">
    <property type="entry name" value="ATPase domain of HSP90 chaperone/DNA topoisomerase II/histidine kinase"/>
    <property type="match status" value="1"/>
</dbReference>
<keyword evidence="7" id="KW-0547">Nucleotide-binding</keyword>
<dbReference type="GO" id="GO:0000155">
    <property type="term" value="F:phosphorelay sensor kinase activity"/>
    <property type="evidence" value="ECO:0007669"/>
    <property type="project" value="InterPro"/>
</dbReference>
<keyword evidence="10" id="KW-0472">Membrane</keyword>
<protein>
    <recommendedName>
        <fullName evidence="3">histidine kinase</fullName>
        <ecNumber evidence="3">2.7.13.3</ecNumber>
    </recommendedName>
</protein>
<evidence type="ECO:0000256" key="10">
    <source>
        <dbReference type="SAM" id="Phobius"/>
    </source>
</evidence>
<keyword evidence="10" id="KW-1133">Transmembrane helix</keyword>
<evidence type="ECO:0000256" key="3">
    <source>
        <dbReference type="ARBA" id="ARBA00012438"/>
    </source>
</evidence>
<feature type="transmembrane region" description="Helical" evidence="10">
    <location>
        <begin position="7"/>
        <end position="27"/>
    </location>
</feature>
<evidence type="ECO:0000256" key="5">
    <source>
        <dbReference type="ARBA" id="ARBA00022553"/>
    </source>
</evidence>
<evidence type="ECO:0000256" key="4">
    <source>
        <dbReference type="ARBA" id="ARBA00022475"/>
    </source>
</evidence>
<comment type="caution">
    <text evidence="12">The sequence shown here is derived from an EMBL/GenBank/DDBJ whole genome shotgun (WGS) entry which is preliminary data.</text>
</comment>
<dbReference type="CDD" id="cd00082">
    <property type="entry name" value="HisKA"/>
    <property type="match status" value="1"/>
</dbReference>
<dbReference type="Pfam" id="PF00512">
    <property type="entry name" value="HisKA"/>
    <property type="match status" value="1"/>
</dbReference>
<dbReference type="Gene3D" id="1.10.287.130">
    <property type="match status" value="1"/>
</dbReference>
<gene>
    <name evidence="12" type="ORF">CWE15_00680</name>
</gene>
<feature type="domain" description="Histidine kinase" evidence="11">
    <location>
        <begin position="206"/>
        <end position="407"/>
    </location>
</feature>
<dbReference type="InterPro" id="IPR004358">
    <property type="entry name" value="Sig_transdc_His_kin-like_C"/>
</dbReference>
<evidence type="ECO:0000256" key="1">
    <source>
        <dbReference type="ARBA" id="ARBA00000085"/>
    </source>
</evidence>
<evidence type="ECO:0000259" key="11">
    <source>
        <dbReference type="PROSITE" id="PS50109"/>
    </source>
</evidence>
<dbReference type="InterPro" id="IPR036890">
    <property type="entry name" value="HATPase_C_sf"/>
</dbReference>
<dbReference type="PRINTS" id="PR00344">
    <property type="entry name" value="BCTRLSENSOR"/>
</dbReference>
<comment type="subcellular location">
    <subcellularLocation>
        <location evidence="2">Cell membrane</location>
        <topology evidence="2">Multi-pass membrane protein</topology>
    </subcellularLocation>
</comment>
<keyword evidence="10" id="KW-0812">Transmembrane</keyword>
<dbReference type="InterPro" id="IPR005467">
    <property type="entry name" value="His_kinase_dom"/>
</dbReference>
<evidence type="ECO:0000313" key="12">
    <source>
        <dbReference type="EMBL" id="RUO43752.1"/>
    </source>
</evidence>
<proteinExistence type="predicted"/>
<keyword evidence="6" id="KW-0808">Transferase</keyword>
<dbReference type="OrthoDB" id="9804645at2"/>
<dbReference type="InterPro" id="IPR050980">
    <property type="entry name" value="2C_sensor_his_kinase"/>
</dbReference>
<keyword evidence="5" id="KW-0597">Phosphoprotein</keyword>
<evidence type="ECO:0000256" key="8">
    <source>
        <dbReference type="ARBA" id="ARBA00022777"/>
    </source>
</evidence>
<organism evidence="12 13">
    <name type="scientific">Aliidiomarina taiwanensis</name>
    <dbReference type="NCBI Taxonomy" id="946228"/>
    <lineage>
        <taxon>Bacteria</taxon>
        <taxon>Pseudomonadati</taxon>
        <taxon>Pseudomonadota</taxon>
        <taxon>Gammaproteobacteria</taxon>
        <taxon>Alteromonadales</taxon>
        <taxon>Idiomarinaceae</taxon>
        <taxon>Aliidiomarina</taxon>
    </lineage>
</organism>
<dbReference type="GO" id="GO:0005524">
    <property type="term" value="F:ATP binding"/>
    <property type="evidence" value="ECO:0007669"/>
    <property type="project" value="UniProtKB-KW"/>
</dbReference>
<dbReference type="SMART" id="SM00387">
    <property type="entry name" value="HATPase_c"/>
    <property type="match status" value="1"/>
</dbReference>
<keyword evidence="4" id="KW-1003">Cell membrane</keyword>
<name>A0A432X8N0_9GAMM</name>
<dbReference type="AlphaFoldDB" id="A0A432X8N0"/>
<dbReference type="SMART" id="SM00388">
    <property type="entry name" value="HisKA"/>
    <property type="match status" value="1"/>
</dbReference>
<dbReference type="PANTHER" id="PTHR44936:SF10">
    <property type="entry name" value="SENSOR PROTEIN RSTB"/>
    <property type="match status" value="1"/>
</dbReference>
<dbReference type="PROSITE" id="PS50109">
    <property type="entry name" value="HIS_KIN"/>
    <property type="match status" value="1"/>
</dbReference>
<keyword evidence="8 12" id="KW-0418">Kinase</keyword>
<evidence type="ECO:0000256" key="6">
    <source>
        <dbReference type="ARBA" id="ARBA00022679"/>
    </source>
</evidence>
<dbReference type="PANTHER" id="PTHR44936">
    <property type="entry name" value="SENSOR PROTEIN CREC"/>
    <property type="match status" value="1"/>
</dbReference>
<dbReference type="Proteomes" id="UP000286976">
    <property type="component" value="Unassembled WGS sequence"/>
</dbReference>